<dbReference type="Proteomes" id="UP000541444">
    <property type="component" value="Unassembled WGS sequence"/>
</dbReference>
<proteinExistence type="predicted"/>
<accession>A0A7J7N3Q0</accession>
<protein>
    <submittedName>
        <fullName evidence="2">Uncharacterized protein</fullName>
    </submittedName>
</protein>
<dbReference type="EMBL" id="JACGCM010001097">
    <property type="protein sequence ID" value="KAF6161775.1"/>
    <property type="molecule type" value="Genomic_DNA"/>
</dbReference>
<organism evidence="2 3">
    <name type="scientific">Kingdonia uniflora</name>
    <dbReference type="NCBI Taxonomy" id="39325"/>
    <lineage>
        <taxon>Eukaryota</taxon>
        <taxon>Viridiplantae</taxon>
        <taxon>Streptophyta</taxon>
        <taxon>Embryophyta</taxon>
        <taxon>Tracheophyta</taxon>
        <taxon>Spermatophyta</taxon>
        <taxon>Magnoliopsida</taxon>
        <taxon>Ranunculales</taxon>
        <taxon>Circaeasteraceae</taxon>
        <taxon>Kingdonia</taxon>
    </lineage>
</organism>
<name>A0A7J7N3Q0_9MAGN</name>
<evidence type="ECO:0000313" key="3">
    <source>
        <dbReference type="Proteomes" id="UP000541444"/>
    </source>
</evidence>
<feature type="region of interest" description="Disordered" evidence="1">
    <location>
        <begin position="1"/>
        <end position="21"/>
    </location>
</feature>
<feature type="non-terminal residue" evidence="2">
    <location>
        <position position="1"/>
    </location>
</feature>
<reference evidence="2 3" key="1">
    <citation type="journal article" date="2020" name="IScience">
        <title>Genome Sequencing of the Endangered Kingdonia uniflora (Circaeasteraceae, Ranunculales) Reveals Potential Mechanisms of Evolutionary Specialization.</title>
        <authorList>
            <person name="Sun Y."/>
            <person name="Deng T."/>
            <person name="Zhang A."/>
            <person name="Moore M.J."/>
            <person name="Landis J.B."/>
            <person name="Lin N."/>
            <person name="Zhang H."/>
            <person name="Zhang X."/>
            <person name="Huang J."/>
            <person name="Zhang X."/>
            <person name="Sun H."/>
            <person name="Wang H."/>
        </authorList>
    </citation>
    <scope>NUCLEOTIDE SEQUENCE [LARGE SCALE GENOMIC DNA]</scope>
    <source>
        <strain evidence="2">TB1705</strain>
        <tissue evidence="2">Leaf</tissue>
    </source>
</reference>
<dbReference type="AlphaFoldDB" id="A0A7J7N3Q0"/>
<keyword evidence="3" id="KW-1185">Reference proteome</keyword>
<evidence type="ECO:0000313" key="2">
    <source>
        <dbReference type="EMBL" id="KAF6161775.1"/>
    </source>
</evidence>
<evidence type="ECO:0000256" key="1">
    <source>
        <dbReference type="SAM" id="MobiDB-lite"/>
    </source>
</evidence>
<gene>
    <name evidence="2" type="ORF">GIB67_013852</name>
</gene>
<comment type="caution">
    <text evidence="2">The sequence shown here is derived from an EMBL/GenBank/DDBJ whole genome shotgun (WGS) entry which is preliminary data.</text>
</comment>
<sequence>STSSVPAERYRGTQRATHSLPATTVRPVATHSLRVTTARPVATSSMPAKRCRATQRTTSFCSLPAKITRLGLRYRCFTTTSFCSKWRAVLAG</sequence>